<reference evidence="2 3" key="1">
    <citation type="submission" date="2017-10" db="EMBL/GenBank/DDBJ databases">
        <title>Complete genome sequence of Paracoccus yeei TT13 isolated from human skin.</title>
        <authorList>
            <person name="Lee K."/>
            <person name="Lim J.Y."/>
            <person name="Hwang I."/>
        </authorList>
    </citation>
    <scope>NUCLEOTIDE SEQUENCE [LARGE SCALE GENOMIC DNA]</scope>
    <source>
        <strain evidence="2 3">TT13</strain>
    </source>
</reference>
<dbReference type="InterPro" id="IPR013096">
    <property type="entry name" value="Cupin_2"/>
</dbReference>
<dbReference type="PANTHER" id="PTHR36448:SF2">
    <property type="entry name" value="CUPIN TYPE-1 DOMAIN-CONTAINING PROTEIN"/>
    <property type="match status" value="1"/>
</dbReference>
<dbReference type="GeneID" id="78896291"/>
<proteinExistence type="predicted"/>
<dbReference type="Pfam" id="PF07883">
    <property type="entry name" value="Cupin_2"/>
    <property type="match status" value="1"/>
</dbReference>
<dbReference type="Gene3D" id="2.60.120.10">
    <property type="entry name" value="Jelly Rolls"/>
    <property type="match status" value="1"/>
</dbReference>
<dbReference type="CDD" id="cd02219">
    <property type="entry name" value="cupin_YjlB-like"/>
    <property type="match status" value="1"/>
</dbReference>
<dbReference type="Proteomes" id="UP000229314">
    <property type="component" value="Chromosome"/>
</dbReference>
<dbReference type="InterPro" id="IPR047121">
    <property type="entry name" value="YjiB-like"/>
</dbReference>
<organism evidence="2 3">
    <name type="scientific">Paracoccus yeei</name>
    <dbReference type="NCBI Taxonomy" id="147645"/>
    <lineage>
        <taxon>Bacteria</taxon>
        <taxon>Pseudomonadati</taxon>
        <taxon>Pseudomonadota</taxon>
        <taxon>Alphaproteobacteria</taxon>
        <taxon>Rhodobacterales</taxon>
        <taxon>Paracoccaceae</taxon>
        <taxon>Paracoccus</taxon>
    </lineage>
</organism>
<sequence length="191" mass="21145">MSVTIEKHYFTGNGRVPNSRLPLLIYRQALRGPEKVVEDALRLNRWVPSWYSGEGMWPHHHFHSEAHEIIMVTAGTHKGKFGGHDGREATLHAGDVIVIPAGVGHMGRGISDDLKVTGGFPLSNGIVDFRYGLPDEYDDCARRAAEVPLESFDPFFGLGGPLAQIWADADRGVRRPEPEQYDPALMTYLAA</sequence>
<dbReference type="AlphaFoldDB" id="A0A2D2BWD6"/>
<dbReference type="PIRSF" id="PIRSF019307">
    <property type="entry name" value="UCP019307"/>
    <property type="match status" value="1"/>
</dbReference>
<gene>
    <name evidence="2" type="ORF">PYTT13_01235</name>
</gene>
<accession>A0A2D2BWD6</accession>
<dbReference type="EMBL" id="CP024422">
    <property type="protein sequence ID" value="ATQ54561.1"/>
    <property type="molecule type" value="Genomic_DNA"/>
</dbReference>
<dbReference type="InterPro" id="IPR014710">
    <property type="entry name" value="RmlC-like_jellyroll"/>
</dbReference>
<protein>
    <recommendedName>
        <fullName evidence="1">Cupin type-2 domain-containing protein</fullName>
    </recommendedName>
</protein>
<feature type="domain" description="Cupin type-2" evidence="1">
    <location>
        <begin position="58"/>
        <end position="112"/>
    </location>
</feature>
<dbReference type="RefSeq" id="WP_099647976.1">
    <property type="nucleotide sequence ID" value="NZ_CAJGAB010000003.1"/>
</dbReference>
<evidence type="ECO:0000313" key="3">
    <source>
        <dbReference type="Proteomes" id="UP000229314"/>
    </source>
</evidence>
<dbReference type="InterPro" id="IPR014500">
    <property type="entry name" value="UCP019307_cupin"/>
</dbReference>
<dbReference type="SUPFAM" id="SSF51182">
    <property type="entry name" value="RmlC-like cupins"/>
    <property type="match status" value="1"/>
</dbReference>
<dbReference type="InterPro" id="IPR011051">
    <property type="entry name" value="RmlC_Cupin_sf"/>
</dbReference>
<evidence type="ECO:0000259" key="1">
    <source>
        <dbReference type="Pfam" id="PF07883"/>
    </source>
</evidence>
<dbReference type="PANTHER" id="PTHR36448">
    <property type="entry name" value="BLR7373 PROTEIN"/>
    <property type="match status" value="1"/>
</dbReference>
<evidence type="ECO:0000313" key="2">
    <source>
        <dbReference type="EMBL" id="ATQ54561.1"/>
    </source>
</evidence>
<name>A0A2D2BWD6_9RHOB</name>